<reference evidence="1 2" key="1">
    <citation type="submission" date="2019-12" db="EMBL/GenBank/DDBJ databases">
        <title>the WGS of Blastococcus saxobsidens 67B17.</title>
        <authorList>
            <person name="Jiang Z."/>
        </authorList>
    </citation>
    <scope>NUCLEOTIDE SEQUENCE [LARGE SCALE GENOMIC DNA]</scope>
    <source>
        <strain evidence="1 2">67B17</strain>
    </source>
</reference>
<dbReference type="Proteomes" id="UP000479241">
    <property type="component" value="Unassembled WGS sequence"/>
</dbReference>
<name>A0A6L9W6W5_9ACTN</name>
<evidence type="ECO:0000313" key="2">
    <source>
        <dbReference type="Proteomes" id="UP000479241"/>
    </source>
</evidence>
<protein>
    <submittedName>
        <fullName evidence="1">Uncharacterized protein</fullName>
    </submittedName>
</protein>
<organism evidence="1 2">
    <name type="scientific">Blastococcus saxobsidens</name>
    <dbReference type="NCBI Taxonomy" id="138336"/>
    <lineage>
        <taxon>Bacteria</taxon>
        <taxon>Bacillati</taxon>
        <taxon>Actinomycetota</taxon>
        <taxon>Actinomycetes</taxon>
        <taxon>Geodermatophilales</taxon>
        <taxon>Geodermatophilaceae</taxon>
        <taxon>Blastococcus</taxon>
    </lineage>
</organism>
<sequence length="130" mass="15191">MTNRRSREQRLPDGRPTVVSLDWDYMYPSVLVDRSPGLFGSVAFVDPAELGLPPELVSRLESWWDRQEMLSGAFHRDQPPMSEVERRLGKQQDRELLTLAYDVRQALAPDVEVLLWGRPLEERPRSWWSD</sequence>
<gene>
    <name evidence="1" type="ORF">GCU60_18970</name>
</gene>
<comment type="caution">
    <text evidence="1">The sequence shown here is derived from an EMBL/GenBank/DDBJ whole genome shotgun (WGS) entry which is preliminary data.</text>
</comment>
<evidence type="ECO:0000313" key="1">
    <source>
        <dbReference type="EMBL" id="NEK87826.1"/>
    </source>
</evidence>
<dbReference type="RefSeq" id="WP_163208056.1">
    <property type="nucleotide sequence ID" value="NZ_JAAGWG010000044.1"/>
</dbReference>
<dbReference type="EMBL" id="JAAGWG010000044">
    <property type="protein sequence ID" value="NEK87826.1"/>
    <property type="molecule type" value="Genomic_DNA"/>
</dbReference>
<accession>A0A6L9W6W5</accession>
<proteinExistence type="predicted"/>
<dbReference type="AlphaFoldDB" id="A0A6L9W6W5"/>